<organism evidence="1 2">
    <name type="scientific">Castanea mollissima</name>
    <name type="common">Chinese chestnut</name>
    <dbReference type="NCBI Taxonomy" id="60419"/>
    <lineage>
        <taxon>Eukaryota</taxon>
        <taxon>Viridiplantae</taxon>
        <taxon>Streptophyta</taxon>
        <taxon>Embryophyta</taxon>
        <taxon>Tracheophyta</taxon>
        <taxon>Spermatophyta</taxon>
        <taxon>Magnoliopsida</taxon>
        <taxon>eudicotyledons</taxon>
        <taxon>Gunneridae</taxon>
        <taxon>Pentapetalae</taxon>
        <taxon>rosids</taxon>
        <taxon>fabids</taxon>
        <taxon>Fagales</taxon>
        <taxon>Fagaceae</taxon>
        <taxon>Castanea</taxon>
    </lineage>
</organism>
<comment type="caution">
    <text evidence="1">The sequence shown here is derived from an EMBL/GenBank/DDBJ whole genome shotgun (WGS) entry which is preliminary data.</text>
</comment>
<dbReference type="OrthoDB" id="10295669at2759"/>
<evidence type="ECO:0000313" key="2">
    <source>
        <dbReference type="Proteomes" id="UP000737018"/>
    </source>
</evidence>
<keyword evidence="2" id="KW-1185">Reference proteome</keyword>
<accession>A0A8J4QGV0</accession>
<name>A0A8J4QGV0_9ROSI</name>
<dbReference type="AlphaFoldDB" id="A0A8J4QGV0"/>
<dbReference type="EMBL" id="JRKL02006372">
    <property type="protein sequence ID" value="KAF3949022.1"/>
    <property type="molecule type" value="Genomic_DNA"/>
</dbReference>
<gene>
    <name evidence="1" type="ORF">CMV_025049</name>
</gene>
<dbReference type="Proteomes" id="UP000737018">
    <property type="component" value="Unassembled WGS sequence"/>
</dbReference>
<evidence type="ECO:0000313" key="1">
    <source>
        <dbReference type="EMBL" id="KAF3949022.1"/>
    </source>
</evidence>
<protein>
    <submittedName>
        <fullName evidence="1">Uncharacterized protein</fullName>
    </submittedName>
</protein>
<sequence length="77" mass="8686">MRLTCNQFDQFVGRLLFETLVSGSVIKQQYTLCSKSQLFDQPLCYSLMMDGCIHDGLISNTQEYIDLLDSGCGDHIS</sequence>
<proteinExistence type="predicted"/>
<reference evidence="1" key="1">
    <citation type="submission" date="2020-03" db="EMBL/GenBank/DDBJ databases">
        <title>Castanea mollissima Vanexum genome sequencing.</title>
        <authorList>
            <person name="Staton M."/>
        </authorList>
    </citation>
    <scope>NUCLEOTIDE SEQUENCE</scope>
    <source>
        <tissue evidence="1">Leaf</tissue>
    </source>
</reference>